<evidence type="ECO:0000256" key="2">
    <source>
        <dbReference type="SAM" id="SignalP"/>
    </source>
</evidence>
<evidence type="ECO:0000256" key="1">
    <source>
        <dbReference type="ARBA" id="ARBA00022729"/>
    </source>
</evidence>
<dbReference type="AlphaFoldDB" id="A0A940MX10"/>
<dbReference type="Gene3D" id="3.40.190.10">
    <property type="entry name" value="Periplasmic binding protein-like II"/>
    <property type="match status" value="2"/>
</dbReference>
<dbReference type="PANTHER" id="PTHR35936:SF17">
    <property type="entry name" value="ARGININE-BINDING EXTRACELLULAR PROTEIN ARTP"/>
    <property type="match status" value="1"/>
</dbReference>
<keyword evidence="5" id="KW-1185">Reference proteome</keyword>
<protein>
    <submittedName>
        <fullName evidence="4">ABC transporter substrate-binding protein</fullName>
    </submittedName>
</protein>
<feature type="signal peptide" evidence="2">
    <location>
        <begin position="1"/>
        <end position="22"/>
    </location>
</feature>
<dbReference type="SUPFAM" id="SSF53850">
    <property type="entry name" value="Periplasmic binding protein-like II"/>
    <property type="match status" value="1"/>
</dbReference>
<dbReference type="Proteomes" id="UP000677537">
    <property type="component" value="Unassembled WGS sequence"/>
</dbReference>
<dbReference type="SMART" id="SM00062">
    <property type="entry name" value="PBPb"/>
    <property type="match status" value="1"/>
</dbReference>
<reference evidence="4" key="1">
    <citation type="submission" date="2021-03" db="EMBL/GenBank/DDBJ databases">
        <authorList>
            <person name="So Y."/>
        </authorList>
    </citation>
    <scope>NUCLEOTIDE SEQUENCE</scope>
    <source>
        <strain evidence="4">SG15</strain>
    </source>
</reference>
<dbReference type="InterPro" id="IPR001638">
    <property type="entry name" value="Solute-binding_3/MltF_N"/>
</dbReference>
<keyword evidence="1 2" id="KW-0732">Signal</keyword>
<dbReference type="EMBL" id="JAGIZA010000002">
    <property type="protein sequence ID" value="MBP0492046.1"/>
    <property type="molecule type" value="Genomic_DNA"/>
</dbReference>
<accession>A0A940MX10</accession>
<dbReference type="RefSeq" id="WP_209371146.1">
    <property type="nucleotide sequence ID" value="NZ_JAGIZA010000002.1"/>
</dbReference>
<dbReference type="PANTHER" id="PTHR35936">
    <property type="entry name" value="MEMBRANE-BOUND LYTIC MUREIN TRANSGLYCOSYLASE F"/>
    <property type="match status" value="1"/>
</dbReference>
<evidence type="ECO:0000313" key="5">
    <source>
        <dbReference type="Proteomes" id="UP000677537"/>
    </source>
</evidence>
<evidence type="ECO:0000259" key="3">
    <source>
        <dbReference type="SMART" id="SM00062"/>
    </source>
</evidence>
<feature type="domain" description="Solute-binding protein family 3/N-terminal" evidence="3">
    <location>
        <begin position="36"/>
        <end position="256"/>
    </location>
</feature>
<organism evidence="4 5">
    <name type="scientific">Roseomonas indoligenes</name>
    <dbReference type="NCBI Taxonomy" id="2820811"/>
    <lineage>
        <taxon>Bacteria</taxon>
        <taxon>Pseudomonadati</taxon>
        <taxon>Pseudomonadota</taxon>
        <taxon>Alphaproteobacteria</taxon>
        <taxon>Acetobacterales</taxon>
        <taxon>Roseomonadaceae</taxon>
        <taxon>Roseomonas</taxon>
    </lineage>
</organism>
<dbReference type="CDD" id="cd13623">
    <property type="entry name" value="PBP2_AA_hypothetical"/>
    <property type="match status" value="1"/>
</dbReference>
<gene>
    <name evidence="4" type="ORF">J5Y10_04565</name>
</gene>
<proteinExistence type="predicted"/>
<name>A0A940MX10_9PROT</name>
<evidence type="ECO:0000313" key="4">
    <source>
        <dbReference type="EMBL" id="MBP0492046.1"/>
    </source>
</evidence>
<comment type="caution">
    <text evidence="4">The sequence shown here is derived from an EMBL/GenBank/DDBJ whole genome shotgun (WGS) entry which is preliminary data.</text>
</comment>
<feature type="chain" id="PRO_5038018258" evidence="2">
    <location>
        <begin position="23"/>
        <end position="264"/>
    </location>
</feature>
<dbReference type="Pfam" id="PF00497">
    <property type="entry name" value="SBP_bac_3"/>
    <property type="match status" value="1"/>
</dbReference>
<sequence length="264" mass="27418">MPLSRRAALAAGLSVTAATAEAQPQEAATILAPGGVLRVAINFGNPVLAQPDPATGEPRGVSAALARELARRLGATIRFSTYDAAGKVTDAGKRGEWDLCFLAIDPVRAQGIAFTAPYVVIEGTYMVPDASPLRAVEEVDRPGIRVAVGRGSAYDLYLTRALKSAELVRAPSSPEAIDLFLQQKLDAAAGVTQPLVAYAAANPGMRVIPGRFMVIEQAVGIPGGREAALPYLRAFVEEMKASGFVARALAESGQKDAAVAPPAA</sequence>